<dbReference type="AlphaFoldDB" id="A0A9W2ZX43"/>
<dbReference type="GeneID" id="106057066"/>
<dbReference type="InterPro" id="IPR016024">
    <property type="entry name" value="ARM-type_fold"/>
</dbReference>
<evidence type="ECO:0000313" key="2">
    <source>
        <dbReference type="Proteomes" id="UP001165740"/>
    </source>
</evidence>
<dbReference type="Gene3D" id="1.25.40.290">
    <property type="entry name" value="ARM repeat domains"/>
    <property type="match status" value="1"/>
</dbReference>
<dbReference type="OrthoDB" id="429969at2759"/>
<sequence length="384" mass="45165">MSVKNRSLWHRYCVIYRSIMMSKLPDSRLRVRAKKVIEKEICRVVSNAKVKVQKQGKHTEKGLDVASKQTEPKTTQKRNNSNEIVEQKKRKRSLHSDGTKLKCKASDVLPYRPTSKTLKKNDLRHDYVKNEVNKNQSIMEQTITENKSSHNLLYIFNTLSNRFNSHRNPSKALSMSKYMRNQFEFFGLQAPERRALYKDLWAEVKKLNSSEIRALVNLTWQSPEREFQLFTTEILEKEMLNIFENEAEFSALNTLEFIKSFLAGNKSWWDTVDTLAVKVVGPLVKLCQDELLPVMDKWNIDDNFWLCRTSIIYQNSFKARTDEARLFKYCLTQVHSKEFFIQKAIGWALREYYKINPMSVTAFVKENKDRLSSLSIREALKHNK</sequence>
<dbReference type="PANTHER" id="PTHR34070:SF1">
    <property type="entry name" value="DNA ALKYLATION REPAIR PROTEIN"/>
    <property type="match status" value="1"/>
</dbReference>
<dbReference type="Gene3D" id="1.20.1660.10">
    <property type="entry name" value="Hypothetical protein (EF3068)"/>
    <property type="match status" value="1"/>
</dbReference>
<reference evidence="3" key="1">
    <citation type="submission" date="2025-08" db="UniProtKB">
        <authorList>
            <consortium name="RefSeq"/>
        </authorList>
    </citation>
    <scope>IDENTIFICATION</scope>
</reference>
<protein>
    <submittedName>
        <fullName evidence="3">Uncharacterized protein LOC106057066 isoform X1</fullName>
    </submittedName>
</protein>
<evidence type="ECO:0000313" key="3">
    <source>
        <dbReference type="RefSeq" id="XP_055879552.1"/>
    </source>
</evidence>
<organism evidence="2 3">
    <name type="scientific">Biomphalaria glabrata</name>
    <name type="common">Bloodfluke planorb</name>
    <name type="synonym">Freshwater snail</name>
    <dbReference type="NCBI Taxonomy" id="6526"/>
    <lineage>
        <taxon>Eukaryota</taxon>
        <taxon>Metazoa</taxon>
        <taxon>Spiralia</taxon>
        <taxon>Lophotrochozoa</taxon>
        <taxon>Mollusca</taxon>
        <taxon>Gastropoda</taxon>
        <taxon>Heterobranchia</taxon>
        <taxon>Euthyneura</taxon>
        <taxon>Panpulmonata</taxon>
        <taxon>Hygrophila</taxon>
        <taxon>Lymnaeoidea</taxon>
        <taxon>Planorbidae</taxon>
        <taxon>Biomphalaria</taxon>
    </lineage>
</organism>
<dbReference type="Proteomes" id="UP001165740">
    <property type="component" value="Chromosome 3"/>
</dbReference>
<feature type="region of interest" description="Disordered" evidence="1">
    <location>
        <begin position="53"/>
        <end position="99"/>
    </location>
</feature>
<name>A0A9W2ZX43_BIOGL</name>
<proteinExistence type="predicted"/>
<dbReference type="RefSeq" id="XP_055879552.1">
    <property type="nucleotide sequence ID" value="XM_056023577.1"/>
</dbReference>
<dbReference type="SUPFAM" id="SSF48371">
    <property type="entry name" value="ARM repeat"/>
    <property type="match status" value="1"/>
</dbReference>
<evidence type="ECO:0000256" key="1">
    <source>
        <dbReference type="SAM" id="MobiDB-lite"/>
    </source>
</evidence>
<gene>
    <name evidence="3" type="primary">LOC106057066</name>
</gene>
<dbReference type="PANTHER" id="PTHR34070">
    <property type="entry name" value="ARMADILLO-TYPE FOLD"/>
    <property type="match status" value="1"/>
</dbReference>
<keyword evidence="2" id="KW-1185">Reference proteome</keyword>
<dbReference type="CDD" id="cd07064">
    <property type="entry name" value="AlkD_like_1"/>
    <property type="match status" value="1"/>
</dbReference>
<dbReference type="InterPro" id="IPR014825">
    <property type="entry name" value="DNA_alkylation"/>
</dbReference>
<feature type="compositionally biased region" description="Polar residues" evidence="1">
    <location>
        <begin position="67"/>
        <end position="84"/>
    </location>
</feature>
<dbReference type="Pfam" id="PF08713">
    <property type="entry name" value="DNA_alkylation"/>
    <property type="match status" value="1"/>
</dbReference>
<accession>A0A9W2ZX43</accession>